<protein>
    <submittedName>
        <fullName evidence="4">Uncharacterized protein</fullName>
    </submittedName>
</protein>
<evidence type="ECO:0000313" key="1">
    <source>
        <dbReference type="EMBL" id="CAB4183152.1"/>
    </source>
</evidence>
<organism evidence="4">
    <name type="scientific">uncultured Caudovirales phage</name>
    <dbReference type="NCBI Taxonomy" id="2100421"/>
    <lineage>
        <taxon>Viruses</taxon>
        <taxon>Duplodnaviria</taxon>
        <taxon>Heunggongvirae</taxon>
        <taxon>Uroviricota</taxon>
        <taxon>Caudoviricetes</taxon>
        <taxon>Peduoviridae</taxon>
        <taxon>Maltschvirus</taxon>
        <taxon>Maltschvirus maltsch</taxon>
    </lineage>
</organism>
<dbReference type="EMBL" id="LR797030">
    <property type="protein sequence ID" value="CAB4183152.1"/>
    <property type="molecule type" value="Genomic_DNA"/>
</dbReference>
<dbReference type="EMBL" id="LR798376">
    <property type="protein sequence ID" value="CAB5227096.1"/>
    <property type="molecule type" value="Genomic_DNA"/>
</dbReference>
<reference evidence="4" key="1">
    <citation type="submission" date="2020-05" db="EMBL/GenBank/DDBJ databases">
        <authorList>
            <person name="Chiriac C."/>
            <person name="Salcher M."/>
            <person name="Ghai R."/>
            <person name="Kavagutti S V."/>
        </authorList>
    </citation>
    <scope>NUCLEOTIDE SEQUENCE</scope>
</reference>
<evidence type="ECO:0000313" key="3">
    <source>
        <dbReference type="EMBL" id="CAB4211424.1"/>
    </source>
</evidence>
<evidence type="ECO:0000313" key="2">
    <source>
        <dbReference type="EMBL" id="CAB4197757.1"/>
    </source>
</evidence>
<accession>A0A6J7XGT6</accession>
<name>A0A6J7XGT6_9CAUD</name>
<proteinExistence type="predicted"/>
<dbReference type="EMBL" id="LR797268">
    <property type="protein sequence ID" value="CAB4197757.1"/>
    <property type="molecule type" value="Genomic_DNA"/>
</dbReference>
<sequence length="62" mass="7060">MIKHSINQPLRLAEAAIARYEARQTFPRHIHRSTKVVERKVTNPDGSVEMVPGLVGVTRIKR</sequence>
<gene>
    <name evidence="1" type="ORF">UFOVP1077_42</name>
    <name evidence="2" type="ORF">UFOVP1316_30</name>
    <name evidence="3" type="ORF">UFOVP1428_39</name>
    <name evidence="4" type="ORF">UFOVP1526_5</name>
</gene>
<dbReference type="EMBL" id="LR797374">
    <property type="protein sequence ID" value="CAB4211424.1"/>
    <property type="molecule type" value="Genomic_DNA"/>
</dbReference>
<evidence type="ECO:0000313" key="4">
    <source>
        <dbReference type="EMBL" id="CAB5227096.1"/>
    </source>
</evidence>